<reference evidence="8" key="1">
    <citation type="journal article" date="2008" name="Nature">
        <title>The amphioxus genome and the evolution of the chordate karyotype.</title>
        <authorList>
            <consortium name="US DOE Joint Genome Institute (JGI-PGF)"/>
            <person name="Putnam N.H."/>
            <person name="Butts T."/>
            <person name="Ferrier D.E.K."/>
            <person name="Furlong R.F."/>
            <person name="Hellsten U."/>
            <person name="Kawashima T."/>
            <person name="Robinson-Rechavi M."/>
            <person name="Shoguchi E."/>
            <person name="Terry A."/>
            <person name="Yu J.-K."/>
            <person name="Benito-Gutierrez E.L."/>
            <person name="Dubchak I."/>
            <person name="Garcia-Fernandez J."/>
            <person name="Gibson-Brown J.J."/>
            <person name="Grigoriev I.V."/>
            <person name="Horton A.C."/>
            <person name="de Jong P.J."/>
            <person name="Jurka J."/>
            <person name="Kapitonov V.V."/>
            <person name="Kohara Y."/>
            <person name="Kuroki Y."/>
            <person name="Lindquist E."/>
            <person name="Lucas S."/>
            <person name="Osoegawa K."/>
            <person name="Pennacchio L.A."/>
            <person name="Salamov A.A."/>
            <person name="Satou Y."/>
            <person name="Sauka-Spengler T."/>
            <person name="Schmutz J."/>
            <person name="Shin-I T."/>
            <person name="Toyoda A."/>
            <person name="Bronner-Fraser M."/>
            <person name="Fujiyama A."/>
            <person name="Holland L.Z."/>
            <person name="Holland P.W.H."/>
            <person name="Satoh N."/>
            <person name="Rokhsar D.S."/>
        </authorList>
    </citation>
    <scope>NUCLEOTIDE SEQUENCE [LARGE SCALE GENOMIC DNA]</scope>
    <source>
        <strain evidence="8">S238N-H82</strain>
        <tissue evidence="8">Testes</tissue>
    </source>
</reference>
<dbReference type="InterPro" id="IPR013646">
    <property type="entry name" value="YGR210-like_G4"/>
</dbReference>
<dbReference type="AlphaFoldDB" id="C3Y6D8"/>
<dbReference type="SUPFAM" id="SSF49785">
    <property type="entry name" value="Galactose-binding domain-like"/>
    <property type="match status" value="1"/>
</dbReference>
<dbReference type="FunFam" id="3.10.100.10:FF:000239">
    <property type="match status" value="1"/>
</dbReference>
<feature type="domain" description="OBG-type G" evidence="7">
    <location>
        <begin position="64"/>
        <end position="329"/>
    </location>
</feature>
<dbReference type="PROSITE" id="PS51710">
    <property type="entry name" value="G_OBG"/>
    <property type="match status" value="1"/>
</dbReference>
<proteinExistence type="predicted"/>
<dbReference type="InterPro" id="IPR006585">
    <property type="entry name" value="FTP1"/>
</dbReference>
<dbReference type="Gene3D" id="3.40.50.300">
    <property type="entry name" value="P-loop containing nucleotide triphosphate hydrolases"/>
    <property type="match status" value="1"/>
</dbReference>
<dbReference type="eggNOG" id="KOG1491">
    <property type="taxonomic scope" value="Eukaryota"/>
</dbReference>
<dbReference type="InterPro" id="IPR016186">
    <property type="entry name" value="C-type_lectin-like/link_sf"/>
</dbReference>
<evidence type="ECO:0000256" key="3">
    <source>
        <dbReference type="ARBA" id="ARBA00022837"/>
    </source>
</evidence>
<dbReference type="SMART" id="SM00034">
    <property type="entry name" value="CLECT"/>
    <property type="match status" value="2"/>
</dbReference>
<dbReference type="InterPro" id="IPR008979">
    <property type="entry name" value="Galactose-bd-like_sf"/>
</dbReference>
<feature type="compositionally biased region" description="Polar residues" evidence="5">
    <location>
        <begin position="498"/>
        <end position="509"/>
    </location>
</feature>
<dbReference type="CDD" id="cd00037">
    <property type="entry name" value="CLECT"/>
    <property type="match status" value="2"/>
</dbReference>
<dbReference type="GO" id="GO:0046872">
    <property type="term" value="F:metal ion binding"/>
    <property type="evidence" value="ECO:0007669"/>
    <property type="project" value="UniProtKB-KW"/>
</dbReference>
<sequence length="886" mass="97804">MAMVFTIVEAARDWINHNVTPDTPDEEKPQDQAEEEPSDFSDLLSSPVDPEVTDSRNTGGRWNFVIGLVGKPSAGKSTFFNAAMAQNQARTAAHPFTTIEPNFGIAYFSVPCPCAKMDHRCEAAYGHNYKGERLVPVLLKDVAGLVPGAADGKGRGNRFLNDLLDADVLIHIIDASGQTDENGEETTGYDPTKDVRWLNIEIHRWIYDNIMNKWESIVKRPLKLLDMFTGYHASRSTIQSAFTAAGIDTRRLVETLPGWDSNVLPKLVTEFIRIRFPMVLGLNKSDRPEAENNIQRIQEAYPNAATMPMSALSECKLQELQKENLLHYRYGEPSFLTDDEYLRPLSSTTVEQLDRIQNNVLAKFGSTNVHNALNLAVSLKSPTFAFPVQDLDTLMSLDHRQKGEVPGVLKDCIVLRPGTTVGHLHTVLVHALELLKGTFVRAETVGATEGYTMFVKSDHFNADEITGSFFIRYHGVWRASPNVHVSCTVENVARGKPASQSSTDGSNNADLAVDGEKGTSVPEGQCTLTNAETGPWWQVDLGRDWPVSTVRVLNRGDCCGRLLQNFEVRIKGEWQSWESSEICGTPYDQKPANGQSITVDCRRPIVGRHVRIQLPERSDTDVLSVCEVEVFPGLGCPAGYVVHGGICYKPNETPMTHADAQATCQEDGGTLAMPRHRHTNQFLTDTAIREDTQSDYWIGLSNQNESWAWRDGNLLCGFRGWGAGMPSTSNSCAVLRLDGNWKDEPCEATAKFFCQVQTAVDLATVGYQPYGGAFLSAFLIETTFEEAKVACDQFGGGRLAQPTTKEFNDRLMSVAGEASADGSFWIGLKMYEDFWSWSDGTPSETSYSSWAPGEPSGEGCVTTTPAGEWSVKDCDETAFYVCQIGK</sequence>
<evidence type="ECO:0000256" key="5">
    <source>
        <dbReference type="SAM" id="MobiDB-lite"/>
    </source>
</evidence>
<dbReference type="PROSITE" id="PS50041">
    <property type="entry name" value="C_TYPE_LECTIN_2"/>
    <property type="match status" value="2"/>
</dbReference>
<dbReference type="Pfam" id="PF08438">
    <property type="entry name" value="YGR210-like_G4"/>
    <property type="match status" value="1"/>
</dbReference>
<dbReference type="PANTHER" id="PTHR23305:SF1">
    <property type="entry name" value="OBG-TYPE G DOMAIN-CONTAINING PROTEIN"/>
    <property type="match status" value="1"/>
</dbReference>
<dbReference type="InterPro" id="IPR027417">
    <property type="entry name" value="P-loop_NTPase"/>
</dbReference>
<organism>
    <name type="scientific">Branchiostoma floridae</name>
    <name type="common">Florida lancelet</name>
    <name type="synonym">Amphioxus</name>
    <dbReference type="NCBI Taxonomy" id="7739"/>
    <lineage>
        <taxon>Eukaryota</taxon>
        <taxon>Metazoa</taxon>
        <taxon>Chordata</taxon>
        <taxon>Cephalochordata</taxon>
        <taxon>Leptocardii</taxon>
        <taxon>Amphioxiformes</taxon>
        <taxon>Branchiostomatidae</taxon>
        <taxon>Branchiostoma</taxon>
    </lineage>
</organism>
<dbReference type="InParanoid" id="C3Y6D8"/>
<dbReference type="Gene3D" id="2.60.120.260">
    <property type="entry name" value="Galactose-binding domain-like"/>
    <property type="match status" value="1"/>
</dbReference>
<feature type="region of interest" description="Disordered" evidence="5">
    <location>
        <begin position="16"/>
        <end position="56"/>
    </location>
</feature>
<dbReference type="STRING" id="7739.C3Y6D8"/>
<evidence type="ECO:0000313" key="8">
    <source>
        <dbReference type="EMBL" id="EEN63898.1"/>
    </source>
</evidence>
<dbReference type="InterPro" id="IPR001304">
    <property type="entry name" value="C-type_lectin-like"/>
</dbReference>
<feature type="domain" description="C-type lectin" evidence="6">
    <location>
        <begin position="643"/>
        <end position="755"/>
    </location>
</feature>
<evidence type="ECO:0008006" key="9">
    <source>
        <dbReference type="Google" id="ProtNLM"/>
    </source>
</evidence>
<dbReference type="Gene3D" id="3.10.100.10">
    <property type="entry name" value="Mannose-Binding Protein A, subunit A"/>
    <property type="match status" value="2"/>
</dbReference>
<keyword evidence="2" id="KW-0547">Nucleotide-binding</keyword>
<keyword evidence="1" id="KW-0479">Metal-binding</keyword>
<dbReference type="Pfam" id="PF01926">
    <property type="entry name" value="MMR_HSR1"/>
    <property type="match status" value="1"/>
</dbReference>
<dbReference type="InterPro" id="IPR016187">
    <property type="entry name" value="CTDL_fold"/>
</dbReference>
<dbReference type="PRINTS" id="PR00326">
    <property type="entry name" value="GTP1OBG"/>
</dbReference>
<gene>
    <name evidence="8" type="ORF">BRAFLDRAFT_74841</name>
</gene>
<name>C3Y6D8_BRAFL</name>
<evidence type="ECO:0000256" key="2">
    <source>
        <dbReference type="ARBA" id="ARBA00022741"/>
    </source>
</evidence>
<accession>C3Y6D8</accession>
<evidence type="ECO:0000259" key="7">
    <source>
        <dbReference type="PROSITE" id="PS51710"/>
    </source>
</evidence>
<dbReference type="Pfam" id="PF00059">
    <property type="entry name" value="Lectin_C"/>
    <property type="match status" value="2"/>
</dbReference>
<keyword evidence="3" id="KW-0106">Calcium</keyword>
<dbReference type="eggNOG" id="KOG4297">
    <property type="taxonomic scope" value="Eukaryota"/>
</dbReference>
<dbReference type="Gene3D" id="1.10.8.470">
    <property type="match status" value="1"/>
</dbReference>
<dbReference type="EMBL" id="GG666488">
    <property type="protein sequence ID" value="EEN63898.1"/>
    <property type="molecule type" value="Genomic_DNA"/>
</dbReference>
<feature type="region of interest" description="Disordered" evidence="5">
    <location>
        <begin position="494"/>
        <end position="523"/>
    </location>
</feature>
<evidence type="ECO:0000256" key="1">
    <source>
        <dbReference type="ARBA" id="ARBA00022723"/>
    </source>
</evidence>
<protein>
    <recommendedName>
        <fullName evidence="9">C-type lectin domain-containing protein</fullName>
    </recommendedName>
</protein>
<dbReference type="PANTHER" id="PTHR23305">
    <property type="entry name" value="OBG GTPASE FAMILY"/>
    <property type="match status" value="1"/>
</dbReference>
<dbReference type="SMART" id="SM00607">
    <property type="entry name" value="FTP"/>
    <property type="match status" value="1"/>
</dbReference>
<dbReference type="SUPFAM" id="SSF56436">
    <property type="entry name" value="C-type lectin-like"/>
    <property type="match status" value="2"/>
</dbReference>
<dbReference type="FunFam" id="1.10.8.470:FF:000002">
    <property type="entry name" value="Serine_hydrolase_(FSH1)/50S_ribosome-binding_GTPase/GTPase_of_uncharacterized_function_C-terminal_-_putative"/>
    <property type="match status" value="1"/>
</dbReference>
<dbReference type="GO" id="GO:0005525">
    <property type="term" value="F:GTP binding"/>
    <property type="evidence" value="ECO:0007669"/>
    <property type="project" value="InterPro"/>
</dbReference>
<dbReference type="InterPro" id="IPR031167">
    <property type="entry name" value="G_OBG"/>
</dbReference>
<evidence type="ECO:0000259" key="6">
    <source>
        <dbReference type="PROSITE" id="PS50041"/>
    </source>
</evidence>
<dbReference type="FunFam" id="2.60.120.260:FF:000105">
    <property type="entry name" value="Sushi, von Willebrand factor type A, EGF and pentraxin domain-containing protein 1"/>
    <property type="match status" value="1"/>
</dbReference>
<dbReference type="SUPFAM" id="SSF52540">
    <property type="entry name" value="P-loop containing nucleoside triphosphate hydrolases"/>
    <property type="match status" value="1"/>
</dbReference>
<keyword evidence="4" id="KW-1015">Disulfide bond</keyword>
<dbReference type="Pfam" id="PF22633">
    <property type="entry name" value="F5_F8_type_C_2"/>
    <property type="match status" value="1"/>
</dbReference>
<evidence type="ECO:0000256" key="4">
    <source>
        <dbReference type="ARBA" id="ARBA00023157"/>
    </source>
</evidence>
<feature type="domain" description="C-type lectin" evidence="6">
    <location>
        <begin position="770"/>
        <end position="883"/>
    </location>
</feature>
<dbReference type="InterPro" id="IPR006073">
    <property type="entry name" value="GTP-bd"/>
</dbReference>